<dbReference type="InterPro" id="IPR036390">
    <property type="entry name" value="WH_DNA-bd_sf"/>
</dbReference>
<name>A0AAU7KH87_9GAMM</name>
<dbReference type="Gene3D" id="1.10.10.10">
    <property type="entry name" value="Winged helix-like DNA-binding domain superfamily/Winged helix DNA-binding domain"/>
    <property type="match status" value="1"/>
</dbReference>
<protein>
    <submittedName>
        <fullName evidence="2">Rrf2 family transcriptional regulator</fullName>
    </submittedName>
</protein>
<accession>A0AAU7KH87</accession>
<dbReference type="GO" id="GO:0003700">
    <property type="term" value="F:DNA-binding transcription factor activity"/>
    <property type="evidence" value="ECO:0007669"/>
    <property type="project" value="TreeGrafter"/>
</dbReference>
<proteinExistence type="predicted"/>
<dbReference type="RefSeq" id="WP_108132096.1">
    <property type="nucleotide sequence ID" value="NZ_CP098827.1"/>
</dbReference>
<dbReference type="PANTHER" id="PTHR33221">
    <property type="entry name" value="WINGED HELIX-TURN-HELIX TRANSCRIPTIONAL REGULATOR, RRF2 FAMILY"/>
    <property type="match status" value="1"/>
</dbReference>
<dbReference type="EMBL" id="CP098827">
    <property type="protein sequence ID" value="XBO70875.1"/>
    <property type="molecule type" value="Genomic_DNA"/>
</dbReference>
<dbReference type="InterPro" id="IPR000944">
    <property type="entry name" value="Tscrpt_reg_Rrf2"/>
</dbReference>
<dbReference type="Pfam" id="PF02082">
    <property type="entry name" value="Rrf2"/>
    <property type="match status" value="1"/>
</dbReference>
<sequence>MHLTRFTDYSLRVLMYLAESGNERTTIAEIASRFEVSRNHLMKVVQELSRLGYVSAVRGKHGGLSLKQAPGSIHLGALVRDTEHSLALVECEGDDSACYIAPICRFKQIANEGLTAFLEVLDRYTLDDLMTPQCRQRLHTLKLIELEPEPEAEPA</sequence>
<dbReference type="InterPro" id="IPR036388">
    <property type="entry name" value="WH-like_DNA-bd_sf"/>
</dbReference>
<dbReference type="PANTHER" id="PTHR33221:SF4">
    <property type="entry name" value="HTH-TYPE TRANSCRIPTIONAL REPRESSOR NSRR"/>
    <property type="match status" value="1"/>
</dbReference>
<dbReference type="SUPFAM" id="SSF46785">
    <property type="entry name" value="Winged helix' DNA-binding domain"/>
    <property type="match status" value="1"/>
</dbReference>
<evidence type="ECO:0000256" key="1">
    <source>
        <dbReference type="ARBA" id="ARBA00023125"/>
    </source>
</evidence>
<evidence type="ECO:0000313" key="2">
    <source>
        <dbReference type="EMBL" id="XBO70875.1"/>
    </source>
</evidence>
<dbReference type="AlphaFoldDB" id="A0AAU7KH87"/>
<dbReference type="GO" id="GO:0005829">
    <property type="term" value="C:cytosol"/>
    <property type="evidence" value="ECO:0007669"/>
    <property type="project" value="TreeGrafter"/>
</dbReference>
<dbReference type="GO" id="GO:0003677">
    <property type="term" value="F:DNA binding"/>
    <property type="evidence" value="ECO:0007669"/>
    <property type="project" value="UniProtKB-KW"/>
</dbReference>
<dbReference type="PROSITE" id="PS51197">
    <property type="entry name" value="HTH_RRF2_2"/>
    <property type="match status" value="1"/>
</dbReference>
<keyword evidence="1" id="KW-0238">DNA-binding</keyword>
<gene>
    <name evidence="2" type="ORF">NFG58_20115</name>
</gene>
<reference evidence="2" key="1">
    <citation type="submission" date="2022-06" db="EMBL/GenBank/DDBJ databases">
        <title>A novel DMS-producing enzyme.</title>
        <authorList>
            <person name="Zhang Y."/>
        </authorList>
    </citation>
    <scope>NUCLEOTIDE SEQUENCE</scope>
    <source>
        <strain evidence="2">RT37</strain>
    </source>
</reference>
<organism evidence="2">
    <name type="scientific">Halomonas sp. RT37</name>
    <dbReference type="NCBI Taxonomy" id="2950872"/>
    <lineage>
        <taxon>Bacteria</taxon>
        <taxon>Pseudomonadati</taxon>
        <taxon>Pseudomonadota</taxon>
        <taxon>Gammaproteobacteria</taxon>
        <taxon>Oceanospirillales</taxon>
        <taxon>Halomonadaceae</taxon>
        <taxon>Halomonas</taxon>
    </lineage>
</organism>
<dbReference type="NCBIfam" id="TIGR00738">
    <property type="entry name" value="rrf2_super"/>
    <property type="match status" value="1"/>
</dbReference>